<dbReference type="GO" id="GO:0005615">
    <property type="term" value="C:extracellular space"/>
    <property type="evidence" value="ECO:0007669"/>
    <property type="project" value="TreeGrafter"/>
</dbReference>
<dbReference type="PROSITE" id="PS00941">
    <property type="entry name" value="CARBOXYLESTERASE_B_2"/>
    <property type="match status" value="1"/>
</dbReference>
<feature type="domain" description="Thyroglobulin type-1" evidence="18">
    <location>
        <begin position="900"/>
        <end position="956"/>
    </location>
</feature>
<feature type="domain" description="Thyroglobulin type-1" evidence="18">
    <location>
        <begin position="795"/>
        <end position="856"/>
    </location>
</feature>
<feature type="compositionally biased region" description="Pro residues" evidence="16">
    <location>
        <begin position="372"/>
        <end position="387"/>
    </location>
</feature>
<dbReference type="Pfam" id="PF00135">
    <property type="entry name" value="COesterase"/>
    <property type="match status" value="1"/>
</dbReference>
<evidence type="ECO:0000256" key="17">
    <source>
        <dbReference type="SAM" id="SignalP"/>
    </source>
</evidence>
<evidence type="ECO:0000256" key="14">
    <source>
        <dbReference type="ARBA" id="ARBA00046595"/>
    </source>
</evidence>
<dbReference type="OMA" id="SIYVPQC"/>
<feature type="domain" description="Thyroglobulin type-1" evidence="18">
    <location>
        <begin position="520"/>
        <end position="576"/>
    </location>
</feature>
<dbReference type="PROSITE" id="PS51162">
    <property type="entry name" value="THYROGLOBULIN_1_2"/>
    <property type="match status" value="8"/>
</dbReference>
<evidence type="ECO:0000256" key="9">
    <source>
        <dbReference type="ARBA" id="ARBA00022729"/>
    </source>
</evidence>
<feature type="domain" description="Thyroglobulin type-1" evidence="18">
    <location>
        <begin position="89"/>
        <end position="151"/>
    </location>
</feature>
<keyword evidence="10" id="KW-0677">Repeat</keyword>
<dbReference type="Proteomes" id="UP000694546">
    <property type="component" value="Chromosome 6"/>
</dbReference>
<evidence type="ECO:0000256" key="16">
    <source>
        <dbReference type="SAM" id="MobiDB-lite"/>
    </source>
</evidence>
<dbReference type="InterPro" id="IPR036857">
    <property type="entry name" value="Thyroglobulin_1_sf"/>
</dbReference>
<name>A0A8C4ZFI8_GADMO</name>
<feature type="signal peptide" evidence="17">
    <location>
        <begin position="1"/>
        <end position="21"/>
    </location>
</feature>
<comment type="caution">
    <text evidence="15">Lacks conserved residue(s) required for the propagation of feature annotation.</text>
</comment>
<reference evidence="19" key="2">
    <citation type="submission" date="2025-09" db="UniProtKB">
        <authorList>
            <consortium name="Ensembl"/>
        </authorList>
    </citation>
    <scope>IDENTIFICATION</scope>
</reference>
<keyword evidence="11" id="KW-0795">Thyroid hormone</keyword>
<dbReference type="Ensembl" id="ENSGMOT00000012508.2">
    <property type="protein sequence ID" value="ENSGMOP00000012181.2"/>
    <property type="gene ID" value="ENSGMOG00000011376.2"/>
</dbReference>
<feature type="chain" id="PRO_5046528656" description="Thyroglobulin" evidence="17">
    <location>
        <begin position="22"/>
        <end position="2383"/>
    </location>
</feature>
<dbReference type="InterPro" id="IPR011641">
    <property type="entry name" value="Tyr-kin_ephrin_A/B_rcpt-like"/>
</dbReference>
<sequence length="2383" mass="256058">RCQHIRVVCCVVYMWFLFVSEYQLESVSQCESLRSVAVARQQTSLPHCTEDGQFRSIQCSTGGEQCWCVDAQGQEIVGTRTSDSLPRCPSPCLLLRQQVLAGLQGGVAPLCQESGDFEAVQCDASRGRCWCVDRQGMEVYGTRQSGRPARCPGGCEVRARGLLHASGGQTPPQCSDGGGFLPVQCQFINTTDQSQLDLLDAYNRFPEVFASFSSFREALPLVSSYCYCSDSQGREMDNTGVELLLSEVYDTVFPDLRPVHLFARSNMYRVLQRRLLAVRLALTGRFRCPSPCEVERRGTLGSPGVLVPSCGADGSFSPLQCQRGGQCRCVDPLGREVPGVQQPGDALACSAEPDCPSRRRLALSRLLSSGPLDPPGPLSPDQTPGPPQGSCSALLRPLQDLLQEEGEPAALLARLGEVLAGLFPSVGGALQALSRAGPGRLLENLFGGKFLKNAAALNFTGAVGGRGGLQTLLDQDRDQDQDQDRDQRALNQQLVRSVSRALEDPGFLSALQRTLMGHTHTDTLQQPASALGVPRCTPGGLYQPLQCDPAACWCVTPQGAEVAGSRTPVGAGPPRCPSRCERERGLALAARSRRAAADEVYVPACTGDGSFLPLQCDGRRCFCVDPQGAETTIYRCRCSKDVHGTKCQALTITRLTHSPYTTKIFFCFQVLLQSTNQRTAQSLQVRTALAVCFPVDLLVPCDPTGSCSAALSEVASFLSEANRIIALSNTSRLPLGEGFLLAQGIHLTPEELRVSQSAERLQLSEQLLSRSRAALRLAAYSTVQMAWRPQRSEVLSVSYQPYSPQCDALGLWLSTQCHPSTGQCWCVDEDGEYIPDSLTSHPLKMPQWRWVAVVTCVPVFQDGRFSVLQTGGAAGWCVSPLTGRVVRPADLSPAGEPTCPSWCELQGLQCQPDGGFVPLQCDITSCWCVSDDGQEVTGSRTDRSTGSIPSCDRPRCSGSTITHGALLCRSATADRQSCTLACHHGYQNALAPSSFLCDVQSQRWEGATPLAGACQRSQLFQTLLTSSDWSLPLSGDCLTALPRLEADLRAHAASRGLCSLLLPVSGRSVPVCDDASFRLHCESDDIMSLRVTWAARLSDIPTSDLPDLHDLGQTAGITRGALKGILGNHPSLGTSELIATTTPSFGCASGFHGDAEETGCVMCPAGSFSGEGACHLCPEGTYQEEGGRDLCNKCPRGSSAIGASSTVCQRRGLRCSEDGSFLSAQPDFLSGTWGCVTSQGAELAWTNSETPLTDGECRGTLRRHGNTKNNHSLLLVDTGTCAVESSCHHVALFTENGGQQCQLYSTNTVNTLCSTTTSGLSLLPVLLWAPGEEFSSSLQKSFERMRMRKALSGVFLTQAIPSSGTSLTDAHRYCQAQCARDPCCEGFILNRNTLEGGSILCGLMRTPSVLMCADQDWDVIGQGTANRVCGAGLSSNKLQRSFVFDFGGQEFNITDCIDMCSLSPAETDHEASIVSFQSIYLQTTGNTASVEAGFEPLPEDGVVVDPTRSPPGLTYWLNKEDYNSQQALLWCLKRCDEEEQCSLVDVRQDDSELFHSCLLFPDSTVCGAYDKKLRDPCRPLLARRPTSAHKKRVDLSGPVKSFYTRVSFQKMVSYSVRSRVSLGNTALFLDCERRCDEDPCCRGIGFVRDSKSPTGSEVVCLSLVSLGVQTCPEQRGQGSWTVQDCRPSAVETTPYPLGWYQRPVNHWSRSPALCPPFSLPPAQNVSLDQWNALDESAILVDPSLSAYDVVHISRDIAGDQDKTRDWCLHACQGAESCVALSISQTESATRCVLYPDTRSCGPSSSPTLLNIIYTYIIFLVYPMIFPTERLPSATSVVIPGHGTLRGVAMETTLGSDRKTVVQYLGVPYARPPIGSLRFRAPEPAVWTGSRDATQPRASCLQPGDEESAATGEDCLYLNIFSPARLVRPHSPGLLDGSALAAVGNIVVVTASYRTAALGFLSTGSSGFPGNYGMLDQAAALRWVSAHIALVGGASRRVTVGAERRGADITALHLLSSSSSPPLFQRMMLMGGSLFSPAALQSSSAARAQAAELASQLGCPTSDPSSPADEDKMAACLRQTPVHTLNAAQTKLLAASGPFQAWSPVSDGVLSSVRQPIGRSPAHRLPLLMGTSAEDGLIRRAAKIKDFQALAGAADAKTAFYAALTRSLGGEGSRAGVRQAASWFYGLQHSASPAGYSLLSRALNNATRDQFIVCPVQQMASHWASNKANVFLYHLPEDSVHHRAVPLDVQLAFGTPHHPISSQRFGSQGRRLSLALMTYVANFIKTGDPNRGQSGSRRVTGAGLPQWGPVLPSPAPPQYKELGPGLPQQRGLRRAECSFWTELVPLLNGETAELGAESVQATLTPNLSVTLPSGQSQTKKDGYN</sequence>
<feature type="disulfide bond" evidence="15">
    <location>
        <begin position="122"/>
        <end position="129"/>
    </location>
</feature>
<evidence type="ECO:0000256" key="12">
    <source>
        <dbReference type="ARBA" id="ARBA00023157"/>
    </source>
</evidence>
<evidence type="ECO:0000256" key="1">
    <source>
        <dbReference type="ARBA" id="ARBA00004613"/>
    </source>
</evidence>
<feature type="region of interest" description="Disordered" evidence="16">
    <location>
        <begin position="367"/>
        <end position="390"/>
    </location>
</feature>
<dbReference type="InterPro" id="IPR029058">
    <property type="entry name" value="AB_hydrolase_fold"/>
</dbReference>
<evidence type="ECO:0000256" key="7">
    <source>
        <dbReference type="ARBA" id="ARBA00022653"/>
    </source>
</evidence>
<keyword evidence="8" id="KW-0372">Hormone</keyword>
<feature type="disulfide bond" evidence="15">
    <location>
        <begin position="817"/>
        <end position="824"/>
    </location>
</feature>
<dbReference type="InterPro" id="IPR019819">
    <property type="entry name" value="Carboxylesterase_B_CS"/>
</dbReference>
<evidence type="ECO:0000313" key="19">
    <source>
        <dbReference type="Ensembl" id="ENSGMOP00000012181.2"/>
    </source>
</evidence>
<keyword evidence="7" id="KW-0405">Iodination</keyword>
<dbReference type="SUPFAM" id="SSF57610">
    <property type="entry name" value="Thyroglobulin type-1 domain"/>
    <property type="match status" value="8"/>
</dbReference>
<evidence type="ECO:0000256" key="8">
    <source>
        <dbReference type="ARBA" id="ARBA00022702"/>
    </source>
</evidence>
<dbReference type="InterPro" id="IPR002018">
    <property type="entry name" value="CarbesteraseB"/>
</dbReference>
<dbReference type="GeneTree" id="ENSGT00940000168460"/>
<keyword evidence="13" id="KW-0325">Glycoprotein</keyword>
<dbReference type="InterPro" id="IPR052001">
    <property type="entry name" value="MHC-II_Gamma/Thyroglobulin"/>
</dbReference>
<dbReference type="SMART" id="SM00211">
    <property type="entry name" value="TY"/>
    <property type="match status" value="9"/>
</dbReference>
<evidence type="ECO:0000259" key="18">
    <source>
        <dbReference type="PROSITE" id="PS51162"/>
    </source>
</evidence>
<feature type="disulfide bond" evidence="15">
    <location>
        <begin position="92"/>
        <end position="111"/>
    </location>
</feature>
<feature type="disulfide bond" evidence="15">
    <location>
        <begin position="68"/>
        <end position="88"/>
    </location>
</feature>
<keyword evidence="6" id="KW-0765">Sulfation</keyword>
<keyword evidence="9 17" id="KW-0732">Signal</keyword>
<accession>A0A8C4ZFI8</accession>
<comment type="subcellular location">
    <subcellularLocation>
        <location evidence="1">Secreted</location>
    </subcellularLocation>
</comment>
<reference evidence="19" key="1">
    <citation type="submission" date="2025-08" db="UniProtKB">
        <authorList>
            <consortium name="Ensembl"/>
        </authorList>
    </citation>
    <scope>IDENTIFICATION</scope>
</reference>
<keyword evidence="5" id="KW-0893">Thyroid hormones biosynthesis</keyword>
<comment type="subunit">
    <text evidence="14">Monomer. Homodimer (via ChEL region); occurs in the endoplasmic reticulum and is required for export to the Golgi apparatus. Homooligomer; disulfide-linked; stored in this form in the thyroid follicle lumen.</text>
</comment>
<dbReference type="Pfam" id="PF00086">
    <property type="entry name" value="Thyroglobulin_1"/>
    <property type="match status" value="7"/>
</dbReference>
<feature type="region of interest" description="Disordered" evidence="16">
    <location>
        <begin position="2287"/>
        <end position="2326"/>
    </location>
</feature>
<dbReference type="PROSITE" id="PS00484">
    <property type="entry name" value="THYROGLOBULIN_1_1"/>
    <property type="match status" value="2"/>
</dbReference>
<dbReference type="SUPFAM" id="SSF53474">
    <property type="entry name" value="alpha/beta-Hydrolases"/>
    <property type="match status" value="1"/>
</dbReference>
<dbReference type="GO" id="GO:0006590">
    <property type="term" value="P:thyroid hormone generation"/>
    <property type="evidence" value="ECO:0007669"/>
    <property type="project" value="TreeGrafter"/>
</dbReference>
<dbReference type="SMART" id="SM01411">
    <property type="entry name" value="Ephrin_rec_like"/>
    <property type="match status" value="1"/>
</dbReference>
<dbReference type="Gene3D" id="4.10.800.10">
    <property type="entry name" value="Thyroglobulin type-1"/>
    <property type="match status" value="8"/>
</dbReference>
<feature type="domain" description="Thyroglobulin type-1" evidence="18">
    <location>
        <begin position="289"/>
        <end position="355"/>
    </location>
</feature>
<dbReference type="InterPro" id="IPR000716">
    <property type="entry name" value="Thyroglobulin_1"/>
</dbReference>
<feature type="domain" description="Thyroglobulin type-1" evidence="18">
    <location>
        <begin position="152"/>
        <end position="248"/>
    </location>
</feature>
<keyword evidence="20" id="KW-1185">Reference proteome</keyword>
<evidence type="ECO:0000256" key="2">
    <source>
        <dbReference type="ARBA" id="ARBA00005964"/>
    </source>
</evidence>
<comment type="similarity">
    <text evidence="2">Belongs to the type-B carboxylesterase/lipase family.</text>
</comment>
<feature type="disulfide bond" evidence="15">
    <location>
        <begin position="131"/>
        <end position="151"/>
    </location>
</feature>
<feature type="disulfide bond" evidence="15">
    <location>
        <begin position="59"/>
        <end position="66"/>
    </location>
</feature>
<feature type="domain" description="Thyroglobulin type-1" evidence="18">
    <location>
        <begin position="577"/>
        <end position="647"/>
    </location>
</feature>
<dbReference type="Pfam" id="PF07699">
    <property type="entry name" value="Ephrin_rec_like"/>
    <property type="match status" value="1"/>
</dbReference>
<feature type="disulfide bond" evidence="15">
    <location>
        <begin position="155"/>
        <end position="174"/>
    </location>
</feature>
<evidence type="ECO:0000256" key="6">
    <source>
        <dbReference type="ARBA" id="ARBA00022641"/>
    </source>
</evidence>
<evidence type="ECO:0000256" key="11">
    <source>
        <dbReference type="ARBA" id="ARBA00022920"/>
    </source>
</evidence>
<evidence type="ECO:0000256" key="5">
    <source>
        <dbReference type="ARBA" id="ARBA00022534"/>
    </source>
</evidence>
<keyword evidence="4" id="KW-0964">Secreted</keyword>
<dbReference type="PANTHER" id="PTHR14093:SF19">
    <property type="entry name" value="THYROGLOBULIN"/>
    <property type="match status" value="1"/>
</dbReference>
<dbReference type="Gene3D" id="3.40.50.1820">
    <property type="entry name" value="alpha/beta hydrolase"/>
    <property type="match status" value="1"/>
</dbReference>
<protein>
    <recommendedName>
        <fullName evidence="3">Thyroglobulin</fullName>
    </recommendedName>
</protein>
<dbReference type="Gene3D" id="2.10.50.10">
    <property type="entry name" value="Tumor Necrosis Factor Receptor, subunit A, domain 2"/>
    <property type="match status" value="1"/>
</dbReference>
<proteinExistence type="inferred from homology"/>
<evidence type="ECO:0000256" key="4">
    <source>
        <dbReference type="ARBA" id="ARBA00022525"/>
    </source>
</evidence>
<feature type="domain" description="Thyroglobulin type-1" evidence="18">
    <location>
        <begin position="27"/>
        <end position="88"/>
    </location>
</feature>
<evidence type="ECO:0000256" key="13">
    <source>
        <dbReference type="ARBA" id="ARBA00023180"/>
    </source>
</evidence>
<evidence type="ECO:0000256" key="10">
    <source>
        <dbReference type="ARBA" id="ARBA00022737"/>
    </source>
</evidence>
<organism evidence="19 20">
    <name type="scientific">Gadus morhua</name>
    <name type="common">Atlantic cod</name>
    <dbReference type="NCBI Taxonomy" id="8049"/>
    <lineage>
        <taxon>Eukaryota</taxon>
        <taxon>Metazoa</taxon>
        <taxon>Chordata</taxon>
        <taxon>Craniata</taxon>
        <taxon>Vertebrata</taxon>
        <taxon>Euteleostomi</taxon>
        <taxon>Actinopterygii</taxon>
        <taxon>Neopterygii</taxon>
        <taxon>Teleostei</taxon>
        <taxon>Neoteleostei</taxon>
        <taxon>Acanthomorphata</taxon>
        <taxon>Zeiogadaria</taxon>
        <taxon>Gadariae</taxon>
        <taxon>Gadiformes</taxon>
        <taxon>Gadoidei</taxon>
        <taxon>Gadidae</taxon>
        <taxon>Gadus</taxon>
    </lineage>
</organism>
<dbReference type="PANTHER" id="PTHR14093">
    <property type="entry name" value="HLA CLASS II GAMMA CHAIN"/>
    <property type="match status" value="1"/>
</dbReference>
<dbReference type="CDD" id="cd00191">
    <property type="entry name" value="TY"/>
    <property type="match status" value="6"/>
</dbReference>
<keyword evidence="12 15" id="KW-1015">Disulfide bond</keyword>
<evidence type="ECO:0000256" key="3">
    <source>
        <dbReference type="ARBA" id="ARBA00017326"/>
    </source>
</evidence>
<evidence type="ECO:0000256" key="15">
    <source>
        <dbReference type="PROSITE-ProRule" id="PRU00500"/>
    </source>
</evidence>
<evidence type="ECO:0000313" key="20">
    <source>
        <dbReference type="Proteomes" id="UP000694546"/>
    </source>
</evidence>
<dbReference type="AlphaFoldDB" id="A0A8C4ZFI8"/>